<dbReference type="Proteomes" id="UP001404845">
    <property type="component" value="Unassembled WGS sequence"/>
</dbReference>
<evidence type="ECO:0000256" key="1">
    <source>
        <dbReference type="SAM" id="MobiDB-lite"/>
    </source>
</evidence>
<comment type="caution">
    <text evidence="2">The sequence shown here is derived from an EMBL/GenBank/DDBJ whole genome shotgun (WGS) entry which is preliminary data.</text>
</comment>
<protein>
    <submittedName>
        <fullName evidence="2">Uncharacterized protein</fullName>
    </submittedName>
</protein>
<reference evidence="2 3" key="1">
    <citation type="journal article" date="2023" name="PLoS ONE">
        <title>Complete genome assembly of Hawai'i environmental nontuberculous mycobacteria reveals unexpected co-isolation with methylobacteria.</title>
        <authorList>
            <person name="Hendrix J."/>
            <person name="Epperson L.E."/>
            <person name="Tong E.I."/>
            <person name="Chan Y.L."/>
            <person name="Hasan N.A."/>
            <person name="Dawrs S.N."/>
            <person name="Norton G.J."/>
            <person name="Virdi R."/>
            <person name="Crooks J.L."/>
            <person name="Chan E.D."/>
            <person name="Honda J.R."/>
            <person name="Strong M."/>
        </authorList>
    </citation>
    <scope>NUCLEOTIDE SEQUENCE [LARGE SCALE GENOMIC DNA]</scope>
    <source>
        <strain evidence="2 3">NJH_HI01</strain>
    </source>
</reference>
<feature type="region of interest" description="Disordered" evidence="1">
    <location>
        <begin position="1"/>
        <end position="52"/>
    </location>
</feature>
<proteinExistence type="predicted"/>
<dbReference type="EMBL" id="JAQYXL010000001">
    <property type="protein sequence ID" value="MEN3230604.1"/>
    <property type="molecule type" value="Genomic_DNA"/>
</dbReference>
<dbReference type="RefSeq" id="WP_017484269.1">
    <property type="nucleotide sequence ID" value="NZ_JACWCW010000112.1"/>
</dbReference>
<accession>A0ABU9ZI47</accession>
<keyword evidence="3" id="KW-1185">Reference proteome</keyword>
<evidence type="ECO:0000313" key="2">
    <source>
        <dbReference type="EMBL" id="MEN3230604.1"/>
    </source>
</evidence>
<feature type="compositionally biased region" description="Basic and acidic residues" evidence="1">
    <location>
        <begin position="1"/>
        <end position="24"/>
    </location>
</feature>
<gene>
    <name evidence="2" type="ORF">PUR21_23775</name>
</gene>
<organism evidence="2 3">
    <name type="scientific">Methylorubrum rhodesianum</name>
    <dbReference type="NCBI Taxonomy" id="29427"/>
    <lineage>
        <taxon>Bacteria</taxon>
        <taxon>Pseudomonadati</taxon>
        <taxon>Pseudomonadota</taxon>
        <taxon>Alphaproteobacteria</taxon>
        <taxon>Hyphomicrobiales</taxon>
        <taxon>Methylobacteriaceae</taxon>
        <taxon>Methylorubrum</taxon>
    </lineage>
</organism>
<sequence length="79" mass="8222">MDGPGKDEPSKDEPGKDEPGEPGDRGALPLEPPAVTGDPDGGDGASVSVRAQDVCRDRRASRWKILMENPGCPVALRAA</sequence>
<evidence type="ECO:0000313" key="3">
    <source>
        <dbReference type="Proteomes" id="UP001404845"/>
    </source>
</evidence>
<name>A0ABU9ZI47_9HYPH</name>